<keyword evidence="8 11" id="KW-0067">ATP-binding</keyword>
<dbReference type="InterPro" id="IPR032882">
    <property type="entry name" value="SrkA/RdoA"/>
</dbReference>
<keyword evidence="9 11" id="KW-0460">Magnesium</keyword>
<evidence type="ECO:0000313" key="13">
    <source>
        <dbReference type="EMBL" id="SCY49909.1"/>
    </source>
</evidence>
<dbReference type="EMBL" id="FMUX01000010">
    <property type="protein sequence ID" value="SCY49909.1"/>
    <property type="molecule type" value="Genomic_DNA"/>
</dbReference>
<dbReference type="GO" id="GO:0005737">
    <property type="term" value="C:cytoplasm"/>
    <property type="evidence" value="ECO:0007669"/>
    <property type="project" value="UniProtKB-SubCell"/>
</dbReference>
<comment type="similarity">
    <text evidence="11">Belongs to the SrkA/RdoA protein kinase family.</text>
</comment>
<evidence type="ECO:0000256" key="3">
    <source>
        <dbReference type="ARBA" id="ARBA00022553"/>
    </source>
</evidence>
<comment type="catalytic activity">
    <reaction evidence="11">
        <text>L-threonyl-[protein] + ATP = O-phospho-L-threonyl-[protein] + ADP + H(+)</text>
        <dbReference type="Rhea" id="RHEA:46608"/>
        <dbReference type="Rhea" id="RHEA-COMP:11060"/>
        <dbReference type="Rhea" id="RHEA-COMP:11605"/>
        <dbReference type="ChEBI" id="CHEBI:15378"/>
        <dbReference type="ChEBI" id="CHEBI:30013"/>
        <dbReference type="ChEBI" id="CHEBI:30616"/>
        <dbReference type="ChEBI" id="CHEBI:61977"/>
        <dbReference type="ChEBI" id="CHEBI:456216"/>
        <dbReference type="EC" id="2.7.11.1"/>
    </reaction>
</comment>
<comment type="function">
    <text evidence="11">A protein kinase that phosphorylates Ser and Thr residues. Probably acts to suppress the effects of stress linked to accumulation of reactive oxygen species. Probably involved in the extracytoplasmic stress response.</text>
</comment>
<keyword evidence="7 11" id="KW-0418">Kinase</keyword>
<keyword evidence="3 11" id="KW-0597">Phosphoprotein</keyword>
<organism evidence="13 14">
    <name type="scientific">Desulfoluna spongiiphila</name>
    <dbReference type="NCBI Taxonomy" id="419481"/>
    <lineage>
        <taxon>Bacteria</taxon>
        <taxon>Pseudomonadati</taxon>
        <taxon>Thermodesulfobacteriota</taxon>
        <taxon>Desulfobacteria</taxon>
        <taxon>Desulfobacterales</taxon>
        <taxon>Desulfolunaceae</taxon>
        <taxon>Desulfoluna</taxon>
    </lineage>
</organism>
<gene>
    <name evidence="11" type="primary">srkA</name>
    <name evidence="13" type="ORF">SAMN05216233_110114</name>
</gene>
<sequence length="336" mass="38603">MKDDTSYPEDGFSSLTPDVLLGAVERAVGERLTGLTSPLPSYINRVYELLAFSGKRYVVKFYRPGRWKKEAIEDEHRFMMDCVANDIPVVPPLPLAGGSSLGEVNGILFAVFDKRSGREMELNTDEDWRRVGTLLGRVHMTGAAGNSPHRVHLHPEKSLKDDIHWLLAGQDIPTHMTSEVQAVLESVHSEACRVFDAVPDADIIRLHGDCHLKNFLSRDHEGLLIIDFDDMATGPAVQDIWLLLPDRVANCRREFNLLLEGYEQFRDFDDRTLWLVEPLRAMRMIYFLAWCSRQRQDYRFKTLFPDWGSENFWRSEMNDLTRQLAHMQEEKPKGNG</sequence>
<dbReference type="InterPro" id="IPR011009">
    <property type="entry name" value="Kinase-like_dom_sf"/>
</dbReference>
<evidence type="ECO:0000256" key="2">
    <source>
        <dbReference type="ARBA" id="ARBA00022527"/>
    </source>
</evidence>
<evidence type="ECO:0000256" key="7">
    <source>
        <dbReference type="ARBA" id="ARBA00022777"/>
    </source>
</evidence>
<comment type="cofactor">
    <cofactor evidence="11">
        <name>Mg(2+)</name>
        <dbReference type="ChEBI" id="CHEBI:18420"/>
    </cofactor>
</comment>
<dbReference type="EC" id="2.7.11.1" evidence="11"/>
<dbReference type="PANTHER" id="PTHR39573:SF1">
    <property type="entry name" value="STRESS RESPONSE KINASE A"/>
    <property type="match status" value="1"/>
</dbReference>
<dbReference type="OrthoDB" id="5392197at2"/>
<comment type="subcellular location">
    <subcellularLocation>
        <location evidence="11">Cytoplasm</location>
    </subcellularLocation>
</comment>
<evidence type="ECO:0000256" key="10">
    <source>
        <dbReference type="ARBA" id="ARBA00023016"/>
    </source>
</evidence>
<dbReference type="Gene3D" id="1.20.1270.170">
    <property type="match status" value="1"/>
</dbReference>
<dbReference type="GO" id="GO:0004674">
    <property type="term" value="F:protein serine/threonine kinase activity"/>
    <property type="evidence" value="ECO:0007669"/>
    <property type="project" value="UniProtKB-UniRule"/>
</dbReference>
<evidence type="ECO:0000256" key="6">
    <source>
        <dbReference type="ARBA" id="ARBA00022741"/>
    </source>
</evidence>
<dbReference type="GO" id="GO:0005524">
    <property type="term" value="F:ATP binding"/>
    <property type="evidence" value="ECO:0007669"/>
    <property type="project" value="UniProtKB-UniRule"/>
</dbReference>
<keyword evidence="4 11" id="KW-0808">Transferase</keyword>
<dbReference type="NCBIfam" id="NF008738">
    <property type="entry name" value="PRK11768.1"/>
    <property type="match status" value="1"/>
</dbReference>
<feature type="active site" evidence="11">
    <location>
        <position position="227"/>
    </location>
</feature>
<reference evidence="13 14" key="1">
    <citation type="submission" date="2016-10" db="EMBL/GenBank/DDBJ databases">
        <authorList>
            <person name="de Groot N.N."/>
        </authorList>
    </citation>
    <scope>NUCLEOTIDE SEQUENCE [LARGE SCALE GENOMIC DNA]</scope>
    <source>
        <strain evidence="13 14">AA1</strain>
    </source>
</reference>
<dbReference type="AlphaFoldDB" id="A0A1G5GF24"/>
<proteinExistence type="inferred from homology"/>
<evidence type="ECO:0000313" key="14">
    <source>
        <dbReference type="Proteomes" id="UP000198870"/>
    </source>
</evidence>
<keyword evidence="2 11" id="KW-0723">Serine/threonine-protein kinase</keyword>
<dbReference type="GO" id="GO:0106310">
    <property type="term" value="F:protein serine kinase activity"/>
    <property type="evidence" value="ECO:0007669"/>
    <property type="project" value="RHEA"/>
</dbReference>
<feature type="binding site" evidence="11">
    <location>
        <position position="214"/>
    </location>
    <ligand>
        <name>Mg(2+)</name>
        <dbReference type="ChEBI" id="CHEBI:18420"/>
    </ligand>
</feature>
<dbReference type="GO" id="GO:0000287">
    <property type="term" value="F:magnesium ion binding"/>
    <property type="evidence" value="ECO:0007669"/>
    <property type="project" value="UniProtKB-UniRule"/>
</dbReference>
<evidence type="ECO:0000256" key="5">
    <source>
        <dbReference type="ARBA" id="ARBA00022723"/>
    </source>
</evidence>
<dbReference type="SUPFAM" id="SSF56112">
    <property type="entry name" value="Protein kinase-like (PK-like)"/>
    <property type="match status" value="1"/>
</dbReference>
<evidence type="ECO:0000256" key="9">
    <source>
        <dbReference type="ARBA" id="ARBA00022842"/>
    </source>
</evidence>
<accession>A0A1G5GF24</accession>
<name>A0A1G5GF24_9BACT</name>
<dbReference type="InterPro" id="IPR002575">
    <property type="entry name" value="Aminoglycoside_PTrfase"/>
</dbReference>
<evidence type="ECO:0000259" key="12">
    <source>
        <dbReference type="Pfam" id="PF01636"/>
    </source>
</evidence>
<keyword evidence="5 11" id="KW-0479">Metal-binding</keyword>
<evidence type="ECO:0000256" key="1">
    <source>
        <dbReference type="ARBA" id="ARBA00022490"/>
    </source>
</evidence>
<dbReference type="STRING" id="419481.SAMN05216233_110114"/>
<feature type="domain" description="Aminoglycoside phosphotransferase" evidence="12">
    <location>
        <begin position="38"/>
        <end position="266"/>
    </location>
</feature>
<keyword evidence="10 11" id="KW-0346">Stress response</keyword>
<keyword evidence="14" id="KW-1185">Reference proteome</keyword>
<evidence type="ECO:0000256" key="11">
    <source>
        <dbReference type="HAMAP-Rule" id="MF_01497"/>
    </source>
</evidence>
<evidence type="ECO:0000256" key="8">
    <source>
        <dbReference type="ARBA" id="ARBA00022840"/>
    </source>
</evidence>
<comment type="subunit">
    <text evidence="11">Monomer.</text>
</comment>
<feature type="binding site" evidence="11">
    <location>
        <position position="227"/>
    </location>
    <ligand>
        <name>Mg(2+)</name>
        <dbReference type="ChEBI" id="CHEBI:18420"/>
    </ligand>
</feature>
<dbReference type="Proteomes" id="UP000198870">
    <property type="component" value="Unassembled WGS sequence"/>
</dbReference>
<feature type="active site" description="Proton acceptor" evidence="11">
    <location>
        <position position="209"/>
    </location>
</feature>
<comment type="catalytic activity">
    <reaction evidence="11">
        <text>L-seryl-[protein] + ATP = O-phospho-L-seryl-[protein] + ADP + H(+)</text>
        <dbReference type="Rhea" id="RHEA:17989"/>
        <dbReference type="Rhea" id="RHEA-COMP:9863"/>
        <dbReference type="Rhea" id="RHEA-COMP:11604"/>
        <dbReference type="ChEBI" id="CHEBI:15378"/>
        <dbReference type="ChEBI" id="CHEBI:29999"/>
        <dbReference type="ChEBI" id="CHEBI:30616"/>
        <dbReference type="ChEBI" id="CHEBI:83421"/>
        <dbReference type="ChEBI" id="CHEBI:456216"/>
        <dbReference type="EC" id="2.7.11.1"/>
    </reaction>
</comment>
<evidence type="ECO:0000256" key="4">
    <source>
        <dbReference type="ARBA" id="ARBA00022679"/>
    </source>
</evidence>
<dbReference type="PANTHER" id="PTHR39573">
    <property type="entry name" value="STRESS RESPONSE KINASE A"/>
    <property type="match status" value="1"/>
</dbReference>
<keyword evidence="6 11" id="KW-0547">Nucleotide-binding</keyword>
<keyword evidence="1 11" id="KW-0963">Cytoplasm</keyword>
<dbReference type="Gene3D" id="3.30.200.70">
    <property type="match status" value="1"/>
</dbReference>
<dbReference type="HAMAP" id="MF_01497">
    <property type="entry name" value="SrkA_kinase"/>
    <property type="match status" value="1"/>
</dbReference>
<dbReference type="Pfam" id="PF01636">
    <property type="entry name" value="APH"/>
    <property type="match status" value="1"/>
</dbReference>
<dbReference type="Gene3D" id="1.10.510.10">
    <property type="entry name" value="Transferase(Phosphotransferase) domain 1"/>
    <property type="match status" value="1"/>
</dbReference>
<feature type="site" description="ATP" evidence="11">
    <location>
        <position position="41"/>
    </location>
</feature>
<protein>
    <recommendedName>
        <fullName evidence="11">Stress response kinase A</fullName>
        <ecNumber evidence="11">2.7.11.1</ecNumber>
    </recommendedName>
    <alternativeName>
        <fullName evidence="11">Serine/threonine-protein kinase SrkA</fullName>
    </alternativeName>
</protein>
<dbReference type="RefSeq" id="WP_092211391.1">
    <property type="nucleotide sequence ID" value="NZ_FMUX01000010.1"/>
</dbReference>